<gene>
    <name evidence="2" type="ORF">APHIGO_LOCUS4366</name>
</gene>
<protein>
    <submittedName>
        <fullName evidence="2">Uncharacterized protein</fullName>
    </submittedName>
</protein>
<dbReference type="AlphaFoldDB" id="A0A9P0IXF0"/>
<name>A0A9P0IXF0_APHGO</name>
<evidence type="ECO:0000313" key="2">
    <source>
        <dbReference type="EMBL" id="CAH1721372.1"/>
    </source>
</evidence>
<dbReference type="EMBL" id="OU899035">
    <property type="protein sequence ID" value="CAH1721372.1"/>
    <property type="molecule type" value="Genomic_DNA"/>
</dbReference>
<keyword evidence="1" id="KW-1133">Transmembrane helix</keyword>
<keyword evidence="1" id="KW-0472">Membrane</keyword>
<dbReference type="Proteomes" id="UP001154329">
    <property type="component" value="Chromosome 2"/>
</dbReference>
<reference evidence="2" key="2">
    <citation type="submission" date="2022-10" db="EMBL/GenBank/DDBJ databases">
        <authorList>
            <consortium name="ENA_rothamsted_submissions"/>
            <consortium name="culmorum"/>
            <person name="King R."/>
        </authorList>
    </citation>
    <scope>NUCLEOTIDE SEQUENCE</scope>
</reference>
<reference evidence="2" key="1">
    <citation type="submission" date="2022-02" db="EMBL/GenBank/DDBJ databases">
        <authorList>
            <person name="King R."/>
        </authorList>
    </citation>
    <scope>NUCLEOTIDE SEQUENCE</scope>
</reference>
<organism evidence="2 3">
    <name type="scientific">Aphis gossypii</name>
    <name type="common">Cotton aphid</name>
    <dbReference type="NCBI Taxonomy" id="80765"/>
    <lineage>
        <taxon>Eukaryota</taxon>
        <taxon>Metazoa</taxon>
        <taxon>Ecdysozoa</taxon>
        <taxon>Arthropoda</taxon>
        <taxon>Hexapoda</taxon>
        <taxon>Insecta</taxon>
        <taxon>Pterygota</taxon>
        <taxon>Neoptera</taxon>
        <taxon>Paraneoptera</taxon>
        <taxon>Hemiptera</taxon>
        <taxon>Sternorrhyncha</taxon>
        <taxon>Aphidomorpha</taxon>
        <taxon>Aphidoidea</taxon>
        <taxon>Aphididae</taxon>
        <taxon>Aphidini</taxon>
        <taxon>Aphis</taxon>
        <taxon>Aphis</taxon>
    </lineage>
</organism>
<keyword evidence="1" id="KW-0812">Transmembrane</keyword>
<evidence type="ECO:0000256" key="1">
    <source>
        <dbReference type="SAM" id="Phobius"/>
    </source>
</evidence>
<feature type="transmembrane region" description="Helical" evidence="1">
    <location>
        <begin position="264"/>
        <end position="286"/>
    </location>
</feature>
<keyword evidence="3" id="KW-1185">Reference proteome</keyword>
<sequence>MKLNNYGYRPVTVMADMIKCCEYIDKTDIDCDHFQLIGSSLDLAARDSGIITLQYLNIYSYNRRGECDVRVNIIYNRNEHVESTVIQKIYFDTTITQGMKCEFPDEDNLDYCNPVNCHMKYSGYRGFFSIAKQKCVQIPECQSKNNRDQAYIWVSNQCADLNHTITQNDIQEVLSRIENNKSDEQFKASDEIHPTQKIRCLNGYLNSITDLCECDFGWENEKNSDWNDFIPSTIPFQMCTVPKQISKNYIQSLKFAIIPKNCTFIELICSLLISCVIIAFIQLFIICSEPNEIND</sequence>
<proteinExistence type="predicted"/>
<accession>A0A9P0IXF0</accession>
<evidence type="ECO:0000313" key="3">
    <source>
        <dbReference type="Proteomes" id="UP001154329"/>
    </source>
</evidence>